<comment type="caution">
    <text evidence="6">The sequence shown here is derived from an EMBL/GenBank/DDBJ whole genome shotgun (WGS) entry which is preliminary data.</text>
</comment>
<comment type="subunit">
    <text evidence="4">Component of the eukaryotic translation initiation factor 3 (eIF-3) complex.</text>
</comment>
<evidence type="ECO:0000256" key="2">
    <source>
        <dbReference type="ARBA" id="ARBA00022540"/>
    </source>
</evidence>
<feature type="domain" description="MPN" evidence="5">
    <location>
        <begin position="49"/>
        <end position="182"/>
    </location>
</feature>
<dbReference type="PROSITE" id="PS50249">
    <property type="entry name" value="MPN"/>
    <property type="match status" value="1"/>
</dbReference>
<dbReference type="Proteomes" id="UP000217199">
    <property type="component" value="Unassembled WGS sequence"/>
</dbReference>
<keyword evidence="2 4" id="KW-0396">Initiation factor</keyword>
<comment type="similarity">
    <text evidence="4">Belongs to the eIF-3 subunit H family.</text>
</comment>
<dbReference type="Pfam" id="PF01398">
    <property type="entry name" value="JAB"/>
    <property type="match status" value="1"/>
</dbReference>
<gene>
    <name evidence="6" type="ORF">PNOK_0240500</name>
</gene>
<dbReference type="HAMAP" id="MF_03007">
    <property type="entry name" value="eIF3h"/>
    <property type="match status" value="1"/>
</dbReference>
<dbReference type="Gene3D" id="3.40.140.10">
    <property type="entry name" value="Cytidine Deaminase, domain 2"/>
    <property type="match status" value="1"/>
</dbReference>
<dbReference type="STRING" id="2282107.A0A286US80"/>
<dbReference type="CDD" id="cd08065">
    <property type="entry name" value="MPN_eIF3h"/>
    <property type="match status" value="1"/>
</dbReference>
<dbReference type="GO" id="GO:0003743">
    <property type="term" value="F:translation initiation factor activity"/>
    <property type="evidence" value="ECO:0007669"/>
    <property type="project" value="UniProtKB-UniRule"/>
</dbReference>
<dbReference type="GO" id="GO:0033290">
    <property type="term" value="C:eukaryotic 48S preinitiation complex"/>
    <property type="evidence" value="ECO:0007669"/>
    <property type="project" value="UniProtKB-UniRule"/>
</dbReference>
<dbReference type="PANTHER" id="PTHR10410">
    <property type="entry name" value="EUKARYOTIC TRANSLATION INITIATION FACTOR 3 -RELATED"/>
    <property type="match status" value="1"/>
</dbReference>
<dbReference type="GO" id="GO:0016282">
    <property type="term" value="C:eukaryotic 43S preinitiation complex"/>
    <property type="evidence" value="ECO:0007669"/>
    <property type="project" value="UniProtKB-UniRule"/>
</dbReference>
<dbReference type="FunCoup" id="A0A286US80">
    <property type="interactions" value="715"/>
</dbReference>
<dbReference type="Pfam" id="PF19445">
    <property type="entry name" value="eIF3h_C"/>
    <property type="match status" value="2"/>
</dbReference>
<dbReference type="OrthoDB" id="10265695at2759"/>
<keyword evidence="7" id="KW-1185">Reference proteome</keyword>
<accession>A0A286US80</accession>
<dbReference type="GO" id="GO:0001732">
    <property type="term" value="P:formation of cytoplasmic translation initiation complex"/>
    <property type="evidence" value="ECO:0007669"/>
    <property type="project" value="UniProtKB-UniRule"/>
</dbReference>
<organism evidence="6 7">
    <name type="scientific">Pyrrhoderma noxium</name>
    <dbReference type="NCBI Taxonomy" id="2282107"/>
    <lineage>
        <taxon>Eukaryota</taxon>
        <taxon>Fungi</taxon>
        <taxon>Dikarya</taxon>
        <taxon>Basidiomycota</taxon>
        <taxon>Agaricomycotina</taxon>
        <taxon>Agaricomycetes</taxon>
        <taxon>Hymenochaetales</taxon>
        <taxon>Hymenochaetaceae</taxon>
        <taxon>Pyrrhoderma</taxon>
    </lineage>
</organism>
<protein>
    <recommendedName>
        <fullName evidence="4">Eukaryotic translation initiation factor 3 subunit H</fullName>
        <shortName evidence="4">eIF3h</shortName>
    </recommendedName>
</protein>
<dbReference type="InterPro" id="IPR027524">
    <property type="entry name" value="eIF3h"/>
</dbReference>
<proteinExistence type="inferred from homology"/>
<evidence type="ECO:0000313" key="6">
    <source>
        <dbReference type="EMBL" id="PAV22448.1"/>
    </source>
</evidence>
<dbReference type="AlphaFoldDB" id="A0A286US80"/>
<name>A0A286US80_9AGAM</name>
<comment type="subcellular location">
    <subcellularLocation>
        <location evidence="4">Cytoplasm</location>
    </subcellularLocation>
</comment>
<evidence type="ECO:0000256" key="1">
    <source>
        <dbReference type="ARBA" id="ARBA00022490"/>
    </source>
</evidence>
<evidence type="ECO:0000256" key="3">
    <source>
        <dbReference type="ARBA" id="ARBA00022917"/>
    </source>
</evidence>
<comment type="function">
    <text evidence="4">Component of the eukaryotic translation initiation factor 3 (eIF-3) complex, which is involved in protein synthesis of a specialized repertoire of mRNAs and, together with other initiation factors, stimulates binding of mRNA and methionyl-tRNAi to the 40S ribosome. The eIF-3 complex specifically targets and initiates translation of a subset of mRNAs involved in cell proliferation.</text>
</comment>
<keyword evidence="3 4" id="KW-0648">Protein biosynthesis</keyword>
<dbReference type="InParanoid" id="A0A286US80"/>
<dbReference type="InterPro" id="IPR000555">
    <property type="entry name" value="JAMM/MPN+_dom"/>
</dbReference>
<sequence>MATSMAAAIAASIPASQAGPAPVQTTYEAIPPSMSKVIDIEGEIPINTVQLDALVVSKIVKHGSESPHATGLLIGIDMDGILEISNSFPLPHINDEDEKSNKSLARYQASMLRSLKEVQADDAVMGFYQTSSLGAFFNQTLLDMQAVHQEKLRHGGIVIVHDVKQASRGNSGFHAYKLSKNFMHAYRAGKFNTQGLIDHKLTFSSIFEEIPLRIRTNPLLGAFLNTLTASDLTSTTTTLNTNTNTNDTLSSSTAAITPSYSLLDLAPSVLSQNVTHVLDALDDYKTEEGNLAYLARQIAREKARAEAHVQKRREENALRVSQGLAPLPEDDVSRLFKIPQEPSRLESTLLLGQIDAYSKGLADSASIGLVKMYAAANAGSSA</sequence>
<evidence type="ECO:0000256" key="4">
    <source>
        <dbReference type="HAMAP-Rule" id="MF_03007"/>
    </source>
</evidence>
<dbReference type="InterPro" id="IPR045810">
    <property type="entry name" value="eIF3h_C"/>
</dbReference>
<keyword evidence="1 4" id="KW-0963">Cytoplasm</keyword>
<evidence type="ECO:0000259" key="5">
    <source>
        <dbReference type="PROSITE" id="PS50249"/>
    </source>
</evidence>
<dbReference type="GO" id="GO:0008237">
    <property type="term" value="F:metallopeptidase activity"/>
    <property type="evidence" value="ECO:0007669"/>
    <property type="project" value="InterPro"/>
</dbReference>
<reference evidence="6 7" key="1">
    <citation type="journal article" date="2017" name="Mol. Ecol.">
        <title>Comparative and population genomic landscape of Phellinus noxius: A hypervariable fungus causing root rot in trees.</title>
        <authorList>
            <person name="Chung C.L."/>
            <person name="Lee T.J."/>
            <person name="Akiba M."/>
            <person name="Lee H.H."/>
            <person name="Kuo T.H."/>
            <person name="Liu D."/>
            <person name="Ke H.M."/>
            <person name="Yokoi T."/>
            <person name="Roa M.B."/>
            <person name="Lu M.J."/>
            <person name="Chang Y.Y."/>
            <person name="Ann P.J."/>
            <person name="Tsai J.N."/>
            <person name="Chen C.Y."/>
            <person name="Tzean S.S."/>
            <person name="Ota Y."/>
            <person name="Hattori T."/>
            <person name="Sahashi N."/>
            <person name="Liou R.F."/>
            <person name="Kikuchi T."/>
            <person name="Tsai I.J."/>
        </authorList>
    </citation>
    <scope>NUCLEOTIDE SEQUENCE [LARGE SCALE GENOMIC DNA]</scope>
    <source>
        <strain evidence="6 7">FFPRI411160</strain>
    </source>
</reference>
<evidence type="ECO:0000313" key="7">
    <source>
        <dbReference type="Proteomes" id="UP000217199"/>
    </source>
</evidence>
<dbReference type="EMBL" id="NBII01000002">
    <property type="protein sequence ID" value="PAV22448.1"/>
    <property type="molecule type" value="Genomic_DNA"/>
</dbReference>
<dbReference type="InterPro" id="IPR050242">
    <property type="entry name" value="JAMM_MPN+_peptidase_M67A"/>
</dbReference>
<dbReference type="InterPro" id="IPR037518">
    <property type="entry name" value="MPN"/>
</dbReference>
<dbReference type="GO" id="GO:0005852">
    <property type="term" value="C:eukaryotic translation initiation factor 3 complex"/>
    <property type="evidence" value="ECO:0007669"/>
    <property type="project" value="UniProtKB-UniRule"/>
</dbReference>